<accession>A0A497XRA2</accession>
<evidence type="ECO:0000313" key="1">
    <source>
        <dbReference type="EMBL" id="RLJ70720.1"/>
    </source>
</evidence>
<dbReference type="PROSITE" id="PS51257">
    <property type="entry name" value="PROKAR_LIPOPROTEIN"/>
    <property type="match status" value="1"/>
</dbReference>
<dbReference type="OrthoDB" id="5611223at2"/>
<dbReference type="Gene3D" id="3.40.50.10610">
    <property type="entry name" value="ABC-type transport auxiliary lipoprotein component"/>
    <property type="match status" value="1"/>
</dbReference>
<evidence type="ECO:0008006" key="3">
    <source>
        <dbReference type="Google" id="ProtNLM"/>
    </source>
</evidence>
<dbReference type="SUPFAM" id="SSF48452">
    <property type="entry name" value="TPR-like"/>
    <property type="match status" value="1"/>
</dbReference>
<keyword evidence="2" id="KW-1185">Reference proteome</keyword>
<sequence>MRIFCLLITAVLLFSCAKPRVNISYLEPPRRYEGGLKKLAVLPFESTSMDGKAFASELEAELLQVNVEGKPYFSLVSRNEIDKVVNELKFSSSGFTGESSELGRLLKAEGLLTGVVEYASGTGTYYEKRFRCTKTKGSGLIKECVDAVEYPVRCRTYELEFSMVPKLISVERGKILYSRRITRHYTEKHCDDYGYPPPSFSRMLDRAKGEAIRELIEDIAPHPVTVVAEFIDDDEGVKDRNSFEKAIELAEDGRVEEACSLFRAIKGDAYALFYNKGLCAELEGKLESAEELYRKALLIREDERIRRALNRVTLRRLKREKLESLVK</sequence>
<dbReference type="InterPro" id="IPR019734">
    <property type="entry name" value="TPR_rpt"/>
</dbReference>
<dbReference type="Gene3D" id="1.25.40.10">
    <property type="entry name" value="Tetratricopeptide repeat domain"/>
    <property type="match status" value="1"/>
</dbReference>
<reference evidence="1 2" key="1">
    <citation type="submission" date="2018-10" db="EMBL/GenBank/DDBJ databases">
        <title>Genomic Encyclopedia of Archaeal and Bacterial Type Strains, Phase II (KMG-II): from individual species to whole genera.</title>
        <authorList>
            <person name="Goeker M."/>
        </authorList>
    </citation>
    <scope>NUCLEOTIDE SEQUENCE [LARGE SCALE GENOMIC DNA]</scope>
    <source>
        <strain evidence="1 2">DSM 16510</strain>
    </source>
</reference>
<dbReference type="AlphaFoldDB" id="A0A497XRA2"/>
<dbReference type="InterPro" id="IPR011990">
    <property type="entry name" value="TPR-like_helical_dom_sf"/>
</dbReference>
<proteinExistence type="predicted"/>
<dbReference type="Proteomes" id="UP000267841">
    <property type="component" value="Unassembled WGS sequence"/>
</dbReference>
<protein>
    <recommendedName>
        <fullName evidence="3">Tetratricopeptide repeat protein</fullName>
    </recommendedName>
</protein>
<dbReference type="SMART" id="SM00028">
    <property type="entry name" value="TPR"/>
    <property type="match status" value="1"/>
</dbReference>
<organism evidence="1 2">
    <name type="scientific">Hydrogenivirga caldilitoris</name>
    <dbReference type="NCBI Taxonomy" id="246264"/>
    <lineage>
        <taxon>Bacteria</taxon>
        <taxon>Pseudomonadati</taxon>
        <taxon>Aquificota</taxon>
        <taxon>Aquificia</taxon>
        <taxon>Aquificales</taxon>
        <taxon>Aquificaceae</taxon>
        <taxon>Hydrogenivirga</taxon>
    </lineage>
</organism>
<dbReference type="RefSeq" id="WP_121010851.1">
    <property type="nucleotide sequence ID" value="NZ_RCCJ01000001.1"/>
</dbReference>
<comment type="caution">
    <text evidence="1">The sequence shown here is derived from an EMBL/GenBank/DDBJ whole genome shotgun (WGS) entry which is preliminary data.</text>
</comment>
<name>A0A497XRA2_9AQUI</name>
<evidence type="ECO:0000313" key="2">
    <source>
        <dbReference type="Proteomes" id="UP000267841"/>
    </source>
</evidence>
<gene>
    <name evidence="1" type="ORF">BCF55_1002</name>
</gene>
<dbReference type="EMBL" id="RCCJ01000001">
    <property type="protein sequence ID" value="RLJ70720.1"/>
    <property type="molecule type" value="Genomic_DNA"/>
</dbReference>